<reference evidence="1" key="1">
    <citation type="submission" date="2014-11" db="EMBL/GenBank/DDBJ databases">
        <authorList>
            <person name="Amaro Gonzalez C."/>
        </authorList>
    </citation>
    <scope>NUCLEOTIDE SEQUENCE</scope>
</reference>
<name>A0A0E9TFB7_ANGAN</name>
<proteinExistence type="predicted"/>
<organism evidence="1">
    <name type="scientific">Anguilla anguilla</name>
    <name type="common">European freshwater eel</name>
    <name type="synonym">Muraena anguilla</name>
    <dbReference type="NCBI Taxonomy" id="7936"/>
    <lineage>
        <taxon>Eukaryota</taxon>
        <taxon>Metazoa</taxon>
        <taxon>Chordata</taxon>
        <taxon>Craniata</taxon>
        <taxon>Vertebrata</taxon>
        <taxon>Euteleostomi</taxon>
        <taxon>Actinopterygii</taxon>
        <taxon>Neopterygii</taxon>
        <taxon>Teleostei</taxon>
        <taxon>Anguilliformes</taxon>
        <taxon>Anguillidae</taxon>
        <taxon>Anguilla</taxon>
    </lineage>
</organism>
<dbReference type="EMBL" id="GBXM01030444">
    <property type="protein sequence ID" value="JAH78133.1"/>
    <property type="molecule type" value="Transcribed_RNA"/>
</dbReference>
<protein>
    <submittedName>
        <fullName evidence="1">Uncharacterized protein</fullName>
    </submittedName>
</protein>
<evidence type="ECO:0000313" key="1">
    <source>
        <dbReference type="EMBL" id="JAH51408.1"/>
    </source>
</evidence>
<sequence length="13" mass="1365">MFTVHSLLSCGAV</sequence>
<dbReference type="EMBL" id="GBXM01057169">
    <property type="protein sequence ID" value="JAH51408.1"/>
    <property type="molecule type" value="Transcribed_RNA"/>
</dbReference>
<accession>A0A0E9TFB7</accession>
<reference evidence="1" key="2">
    <citation type="journal article" date="2015" name="Fish Shellfish Immunol.">
        <title>Early steps in the European eel (Anguilla anguilla)-Vibrio vulnificus interaction in the gills: Role of the RtxA13 toxin.</title>
        <authorList>
            <person name="Callol A."/>
            <person name="Pajuelo D."/>
            <person name="Ebbesson L."/>
            <person name="Teles M."/>
            <person name="MacKenzie S."/>
            <person name="Amaro C."/>
        </authorList>
    </citation>
    <scope>NUCLEOTIDE SEQUENCE</scope>
</reference>
<dbReference type="EMBL" id="GBXM01034391">
    <property type="protein sequence ID" value="JAH74186.1"/>
    <property type="molecule type" value="Transcribed_RNA"/>
</dbReference>